<dbReference type="EMBL" id="PDZR01000007">
    <property type="protein sequence ID" value="PNG26393.1"/>
    <property type="molecule type" value="Genomic_DNA"/>
</dbReference>
<dbReference type="AlphaFoldDB" id="A0A2J7THZ8"/>
<comment type="caution">
    <text evidence="2">The sequence shown here is derived from an EMBL/GenBank/DDBJ whole genome shotgun (WGS) entry which is preliminary data.</text>
</comment>
<protein>
    <submittedName>
        <fullName evidence="2">Cytochrome P460</fullName>
    </submittedName>
</protein>
<name>A0A2J7THZ8_METSI</name>
<dbReference type="OrthoDB" id="511546at2"/>
<reference evidence="2 3" key="1">
    <citation type="submission" date="2017-10" db="EMBL/GenBank/DDBJ databases">
        <title>Genome announcement of Methylocella silvestris TVC from permafrost.</title>
        <authorList>
            <person name="Wang J."/>
            <person name="Geng K."/>
            <person name="Ul-Haque F."/>
            <person name="Crombie A.T."/>
            <person name="Street L.E."/>
            <person name="Wookey P.A."/>
            <person name="Murrell J.C."/>
            <person name="Pratscher J."/>
        </authorList>
    </citation>
    <scope>NUCLEOTIDE SEQUENCE [LARGE SCALE GENOMIC DNA]</scope>
    <source>
        <strain evidence="2 3">TVC</strain>
    </source>
</reference>
<evidence type="ECO:0000259" key="1">
    <source>
        <dbReference type="Pfam" id="PF16694"/>
    </source>
</evidence>
<evidence type="ECO:0000313" key="2">
    <source>
        <dbReference type="EMBL" id="PNG26393.1"/>
    </source>
</evidence>
<dbReference type="Pfam" id="PF16694">
    <property type="entry name" value="Cytochrome_P460"/>
    <property type="match status" value="1"/>
</dbReference>
<dbReference type="RefSeq" id="WP_102843277.1">
    <property type="nucleotide sequence ID" value="NZ_PDZR01000007.1"/>
</dbReference>
<feature type="domain" description="Cytochrome P460" evidence="1">
    <location>
        <begin position="35"/>
        <end position="163"/>
    </location>
</feature>
<dbReference type="Proteomes" id="UP000236286">
    <property type="component" value="Unassembled WGS sequence"/>
</dbReference>
<dbReference type="Gene3D" id="3.50.70.20">
    <property type="entry name" value="Cytochrome P460"/>
    <property type="match status" value="1"/>
</dbReference>
<evidence type="ECO:0000313" key="3">
    <source>
        <dbReference type="Proteomes" id="UP000236286"/>
    </source>
</evidence>
<dbReference type="InterPro" id="IPR038142">
    <property type="entry name" value="Cytochrome_P460_sp"/>
</dbReference>
<gene>
    <name evidence="2" type="ORF">CR492_08270</name>
</gene>
<proteinExistence type="predicted"/>
<organism evidence="2 3">
    <name type="scientific">Methylocella silvestris</name>
    <dbReference type="NCBI Taxonomy" id="199596"/>
    <lineage>
        <taxon>Bacteria</taxon>
        <taxon>Pseudomonadati</taxon>
        <taxon>Pseudomonadota</taxon>
        <taxon>Alphaproteobacteria</taxon>
        <taxon>Hyphomicrobiales</taxon>
        <taxon>Beijerinckiaceae</taxon>
        <taxon>Methylocella</taxon>
    </lineage>
</organism>
<accession>A0A2J7THZ8</accession>
<dbReference type="CDD" id="cd20753">
    <property type="entry name" value="cyt_P460_Mc-like"/>
    <property type="match status" value="1"/>
</dbReference>
<sequence length="167" mass="17842">MLAAVAALSGAPAAMAPASGQGGAEPVPLFGIKLPPGYRDWRLISVAHEEGDLNDLRAILGNDVAIKAYREGTLPFPDGAIIARLAWRYVPSEENNKVFGRDQSFVAGAPTNVQFMVKDARKFAATGGWGFAQFNDGKPVDDAMLGACFSCHVPVEARDFVFTRYAP</sequence>
<dbReference type="InterPro" id="IPR032033">
    <property type="entry name" value="Cytochrome_P460"/>
</dbReference>